<evidence type="ECO:0000256" key="3">
    <source>
        <dbReference type="PIRSR" id="PIRSR037505-2"/>
    </source>
</evidence>
<dbReference type="EMBL" id="VYDA01000376">
    <property type="protein sequence ID" value="MYH62137.1"/>
    <property type="molecule type" value="Genomic_DNA"/>
</dbReference>
<dbReference type="PROSITE" id="PS50970">
    <property type="entry name" value="HCY"/>
    <property type="match status" value="1"/>
</dbReference>
<evidence type="ECO:0000256" key="4">
    <source>
        <dbReference type="PROSITE-ProRule" id="PRU00333"/>
    </source>
</evidence>
<keyword evidence="2 4" id="KW-0808">Transferase</keyword>
<reference evidence="6" key="1">
    <citation type="submission" date="2019-09" db="EMBL/GenBank/DDBJ databases">
        <title>Characterisation of the sponge microbiome using genome-centric metagenomics.</title>
        <authorList>
            <person name="Engelberts J.P."/>
            <person name="Robbins S.J."/>
            <person name="De Goeij J.M."/>
            <person name="Aranda M."/>
            <person name="Bell S.C."/>
            <person name="Webster N.S."/>
        </authorList>
    </citation>
    <scope>NUCLEOTIDE SEQUENCE</scope>
    <source>
        <strain evidence="6">SB0675_bin_29</strain>
    </source>
</reference>
<dbReference type="GO" id="GO:0008270">
    <property type="term" value="F:zinc ion binding"/>
    <property type="evidence" value="ECO:0007669"/>
    <property type="project" value="InterPro"/>
</dbReference>
<keyword evidence="3 4" id="KW-0862">Zinc</keyword>
<comment type="cofactor">
    <cofactor evidence="3">
        <name>Zn(2+)</name>
        <dbReference type="ChEBI" id="CHEBI:29105"/>
    </cofactor>
    <text evidence="3">Binds 1 zinc ion per subunit.</text>
</comment>
<protein>
    <submittedName>
        <fullName evidence="6">Homocysteine S-methyltransferase family protein</fullName>
    </submittedName>
</protein>
<evidence type="ECO:0000313" key="6">
    <source>
        <dbReference type="EMBL" id="MYH62137.1"/>
    </source>
</evidence>
<feature type="binding site" evidence="3 4">
    <location>
        <position position="212"/>
    </location>
    <ligand>
        <name>Zn(2+)</name>
        <dbReference type="ChEBI" id="CHEBI:29105"/>
    </ligand>
</feature>
<gene>
    <name evidence="6" type="ORF">F4148_10365</name>
</gene>
<dbReference type="InterPro" id="IPR017226">
    <property type="entry name" value="BHMT-like"/>
</dbReference>
<dbReference type="InterPro" id="IPR003726">
    <property type="entry name" value="HCY_dom"/>
</dbReference>
<dbReference type="GO" id="GO:0008168">
    <property type="term" value="F:methyltransferase activity"/>
    <property type="evidence" value="ECO:0007669"/>
    <property type="project" value="UniProtKB-UniRule"/>
</dbReference>
<feature type="binding site" evidence="3 4">
    <location>
        <position position="287"/>
    </location>
    <ligand>
        <name>Zn(2+)</name>
        <dbReference type="ChEBI" id="CHEBI:29105"/>
    </ligand>
</feature>
<comment type="caution">
    <text evidence="6">The sequence shown here is derived from an EMBL/GenBank/DDBJ whole genome shotgun (WGS) entry which is preliminary data.</text>
</comment>
<dbReference type="GO" id="GO:0032259">
    <property type="term" value="P:methylation"/>
    <property type="evidence" value="ECO:0007669"/>
    <property type="project" value="UniProtKB-KW"/>
</dbReference>
<dbReference type="PANTHER" id="PTHR11103:SF18">
    <property type="entry name" value="SLR1189 PROTEIN"/>
    <property type="match status" value="1"/>
</dbReference>
<dbReference type="Pfam" id="PF02574">
    <property type="entry name" value="S-methyl_trans"/>
    <property type="match status" value="1"/>
</dbReference>
<dbReference type="InterPro" id="IPR036589">
    <property type="entry name" value="HCY_dom_sf"/>
</dbReference>
<dbReference type="AlphaFoldDB" id="A0A6B1G183"/>
<feature type="domain" description="Hcy-binding" evidence="5">
    <location>
        <begin position="4"/>
        <end position="301"/>
    </location>
</feature>
<sequence length="309" mass="32925">MNRDDIRSRLAEGERLLLDGATGSELQRRGVNVSKGVTADGGLGPWSATAMGDAPELVREVHEDYLREGADIITTNSFWTNRERLGMVGLADKMEEYTHLAAEIACEARDGLNPQAYVAGSMAPPGWGDLAKEFSDQSSVLAAGGVDIILLEYVGSVADCVEAVCAVSGTGLPIFLGLKHVTLEGTNSDGESFEQLADGLEGYSVDAILPMCSRPEAISASLPKLRAAVDGPVGAYANIGYNQASGRPDFPKRQWHVIETDDYPPERYAEFARDWLEMGAQIIGGCCATGPEHIAAIRPVVKGAEVVEV</sequence>
<organism evidence="6">
    <name type="scientific">Caldilineaceae bacterium SB0675_bin_29</name>
    <dbReference type="NCBI Taxonomy" id="2605266"/>
    <lineage>
        <taxon>Bacteria</taxon>
        <taxon>Bacillati</taxon>
        <taxon>Chloroflexota</taxon>
        <taxon>Caldilineae</taxon>
        <taxon>Caldilineales</taxon>
        <taxon>Caldilineaceae</taxon>
    </lineage>
</organism>
<feature type="binding site" evidence="3 4">
    <location>
        <position position="286"/>
    </location>
    <ligand>
        <name>Zn(2+)</name>
        <dbReference type="ChEBI" id="CHEBI:29105"/>
    </ligand>
</feature>
<keyword evidence="1 4" id="KW-0489">Methyltransferase</keyword>
<dbReference type="Gene3D" id="3.20.20.330">
    <property type="entry name" value="Homocysteine-binding-like domain"/>
    <property type="match status" value="1"/>
</dbReference>
<proteinExistence type="predicted"/>
<dbReference type="SUPFAM" id="SSF82282">
    <property type="entry name" value="Homocysteine S-methyltransferase"/>
    <property type="match status" value="1"/>
</dbReference>
<dbReference type="PIRSF" id="PIRSF037505">
    <property type="entry name" value="Betaine_HMT"/>
    <property type="match status" value="1"/>
</dbReference>
<keyword evidence="3 4" id="KW-0479">Metal-binding</keyword>
<dbReference type="PANTHER" id="PTHR11103">
    <property type="entry name" value="SLR1189 PROTEIN"/>
    <property type="match status" value="1"/>
</dbReference>
<name>A0A6B1G183_9CHLR</name>
<dbReference type="GO" id="GO:0009086">
    <property type="term" value="P:methionine biosynthetic process"/>
    <property type="evidence" value="ECO:0007669"/>
    <property type="project" value="InterPro"/>
</dbReference>
<evidence type="ECO:0000259" key="5">
    <source>
        <dbReference type="PROSITE" id="PS50970"/>
    </source>
</evidence>
<evidence type="ECO:0000256" key="1">
    <source>
        <dbReference type="ARBA" id="ARBA00022603"/>
    </source>
</evidence>
<accession>A0A6B1G183</accession>
<evidence type="ECO:0000256" key="2">
    <source>
        <dbReference type="ARBA" id="ARBA00022679"/>
    </source>
</evidence>